<dbReference type="EMBL" id="JARYMX010000006">
    <property type="protein sequence ID" value="KAJ9546159.1"/>
    <property type="molecule type" value="Genomic_DNA"/>
</dbReference>
<evidence type="ECO:0000313" key="5">
    <source>
        <dbReference type="EMBL" id="KAJ9546159.1"/>
    </source>
</evidence>
<dbReference type="Proteomes" id="UP001172457">
    <property type="component" value="Chromosome 6"/>
</dbReference>
<dbReference type="SUPFAM" id="SSF82708">
    <property type="entry name" value="R3H domain"/>
    <property type="match status" value="1"/>
</dbReference>
<dbReference type="Pfam" id="PF12752">
    <property type="entry name" value="SUZ"/>
    <property type="match status" value="1"/>
</dbReference>
<accession>A0AA38SQI0</accession>
<feature type="region of interest" description="Disordered" evidence="2">
    <location>
        <begin position="271"/>
        <end position="299"/>
    </location>
</feature>
<evidence type="ECO:0000259" key="4">
    <source>
        <dbReference type="PROSITE" id="PS51673"/>
    </source>
</evidence>
<dbReference type="InterPro" id="IPR024771">
    <property type="entry name" value="SUZ"/>
</dbReference>
<dbReference type="Pfam" id="PF01424">
    <property type="entry name" value="R3H"/>
    <property type="match status" value="1"/>
</dbReference>
<dbReference type="CDD" id="cd02642">
    <property type="entry name" value="R3H_encore_like"/>
    <property type="match status" value="1"/>
</dbReference>
<dbReference type="Gene3D" id="3.30.1370.50">
    <property type="entry name" value="R3H-like domain"/>
    <property type="match status" value="1"/>
</dbReference>
<evidence type="ECO:0000256" key="2">
    <source>
        <dbReference type="SAM" id="MobiDB-lite"/>
    </source>
</evidence>
<dbReference type="InterPro" id="IPR051937">
    <property type="entry name" value="R3H_domain_containing"/>
</dbReference>
<gene>
    <name evidence="5" type="ORF">OSB04_025866</name>
</gene>
<dbReference type="GO" id="GO:0003676">
    <property type="term" value="F:nucleic acid binding"/>
    <property type="evidence" value="ECO:0007669"/>
    <property type="project" value="UniProtKB-UniRule"/>
</dbReference>
<feature type="region of interest" description="Disordered" evidence="2">
    <location>
        <begin position="443"/>
        <end position="465"/>
    </location>
</feature>
<feature type="domain" description="R3H" evidence="3">
    <location>
        <begin position="170"/>
        <end position="239"/>
    </location>
</feature>
<organism evidence="5 6">
    <name type="scientific">Centaurea solstitialis</name>
    <name type="common">yellow star-thistle</name>
    <dbReference type="NCBI Taxonomy" id="347529"/>
    <lineage>
        <taxon>Eukaryota</taxon>
        <taxon>Viridiplantae</taxon>
        <taxon>Streptophyta</taxon>
        <taxon>Embryophyta</taxon>
        <taxon>Tracheophyta</taxon>
        <taxon>Spermatophyta</taxon>
        <taxon>Magnoliopsida</taxon>
        <taxon>eudicotyledons</taxon>
        <taxon>Gunneridae</taxon>
        <taxon>Pentapetalae</taxon>
        <taxon>asterids</taxon>
        <taxon>campanulids</taxon>
        <taxon>Asterales</taxon>
        <taxon>Asteraceae</taxon>
        <taxon>Carduoideae</taxon>
        <taxon>Cardueae</taxon>
        <taxon>Centaureinae</taxon>
        <taxon>Centaurea</taxon>
    </lineage>
</organism>
<dbReference type="PANTHER" id="PTHR15672">
    <property type="entry name" value="CAMP-REGULATED PHOSPHOPROTEIN 21 RELATED R3H DOMAIN CONTAINING PROTEIN"/>
    <property type="match status" value="1"/>
</dbReference>
<dbReference type="PROSITE" id="PS51673">
    <property type="entry name" value="SUZ"/>
    <property type="match status" value="1"/>
</dbReference>
<feature type="domain" description="SUZ" evidence="4">
    <location>
        <begin position="242"/>
        <end position="315"/>
    </location>
</feature>
<evidence type="ECO:0000256" key="1">
    <source>
        <dbReference type="ARBA" id="ARBA00022553"/>
    </source>
</evidence>
<name>A0AA38SQI0_9ASTR</name>
<reference evidence="5" key="1">
    <citation type="submission" date="2023-03" db="EMBL/GenBank/DDBJ databases">
        <title>Chromosome-scale reference genome and RAD-based genetic map of yellow starthistle (Centaurea solstitialis) reveal putative structural variation and QTLs associated with invader traits.</title>
        <authorList>
            <person name="Reatini B."/>
            <person name="Cang F.A."/>
            <person name="Jiang Q."/>
            <person name="Mckibben M.T.W."/>
            <person name="Barker M.S."/>
            <person name="Rieseberg L.H."/>
            <person name="Dlugosch K.M."/>
        </authorList>
    </citation>
    <scope>NUCLEOTIDE SEQUENCE</scope>
    <source>
        <strain evidence="5">CAN-66</strain>
        <tissue evidence="5">Leaf</tissue>
    </source>
</reference>
<comment type="caution">
    <text evidence="5">The sequence shown here is derived from an EMBL/GenBank/DDBJ whole genome shotgun (WGS) entry which is preliminary data.</text>
</comment>
<evidence type="ECO:0000259" key="3">
    <source>
        <dbReference type="PROSITE" id="PS51061"/>
    </source>
</evidence>
<feature type="region of interest" description="Disordered" evidence="2">
    <location>
        <begin position="347"/>
        <end position="379"/>
    </location>
</feature>
<evidence type="ECO:0000313" key="6">
    <source>
        <dbReference type="Proteomes" id="UP001172457"/>
    </source>
</evidence>
<protein>
    <submittedName>
        <fullName evidence="5">Uncharacterized protein</fullName>
    </submittedName>
</protein>
<dbReference type="PROSITE" id="PS51061">
    <property type="entry name" value="R3H"/>
    <property type="match status" value="1"/>
</dbReference>
<keyword evidence="6" id="KW-1185">Reference proteome</keyword>
<feature type="compositionally biased region" description="Polar residues" evidence="2">
    <location>
        <begin position="283"/>
        <end position="294"/>
    </location>
</feature>
<dbReference type="InterPro" id="IPR001374">
    <property type="entry name" value="R3H_dom"/>
</dbReference>
<feature type="non-terminal residue" evidence="5">
    <location>
        <position position="1"/>
    </location>
</feature>
<dbReference type="SMART" id="SM00393">
    <property type="entry name" value="R3H"/>
    <property type="match status" value="1"/>
</dbReference>
<feature type="region of interest" description="Disordered" evidence="2">
    <location>
        <begin position="99"/>
        <end position="142"/>
    </location>
</feature>
<sequence length="534" mass="58321">MRDGVHASLEKVISISDLRSPDIITIIDLLTNFPFPFPSHTQTLTLKIAVKFASSQLHNRFTTAMAGSVDDIGAPPPPESWEIADLDATVSRLMLSNSKRECNNSSPDLITISSSGSGSGSGTNSRSVSEFGSDSSVPCRSSSGGVLEDMVVVDSVDQFLREALQNPRERLSVLRMEQDVEKFIKDPSQQQMEFQQLPTSYLRLAAHRVAQHYSLQSAVLLDNNLPDGSGSRIIVRKTSECRLPLIRLADIHVNLPTDDSSNSVVKVAIKQRPNKRSQMYGGANSNSPRSNSLKSVEERKEEYNRARARIFCSSSGSGGKQESEPRVQDGFQRGALGASRTEEVCGLGGADVNSGRGSVDSSMGTSRSGRSRVEETIGRSMSSSRVAIFRDREVEKKDPDYDRSYDRYAQRFDPGFGFNGGSYSVQPMYTPVVNYNTEFPQLGSAAHRPPPSIEHQSHALPQHLPGPWVAPSPPATGIGYRVPESSMVAPFSPNHAAAAAAHSGSSTLYMQYPSQRSGMTFLHPREQIHQQFAQ</sequence>
<dbReference type="InterPro" id="IPR036867">
    <property type="entry name" value="R3H_dom_sf"/>
</dbReference>
<proteinExistence type="predicted"/>
<feature type="compositionally biased region" description="Polar residues" evidence="2">
    <location>
        <begin position="103"/>
        <end position="112"/>
    </location>
</feature>
<dbReference type="AlphaFoldDB" id="A0AA38SQI0"/>
<feature type="compositionally biased region" description="Polar residues" evidence="2">
    <location>
        <begin position="130"/>
        <end position="142"/>
    </location>
</feature>
<keyword evidence="1" id="KW-0597">Phosphoprotein</keyword>
<dbReference type="PANTHER" id="PTHR15672:SF8">
    <property type="entry name" value="PROTEIN ENCORE"/>
    <property type="match status" value="1"/>
</dbReference>